<dbReference type="InterPro" id="IPR013525">
    <property type="entry name" value="ABC2_TM"/>
</dbReference>
<keyword evidence="5 6" id="KW-0472">Membrane</keyword>
<feature type="domain" description="ABC-2 type transporter transmembrane" evidence="7">
    <location>
        <begin position="19"/>
        <end position="388"/>
    </location>
</feature>
<dbReference type="STRING" id="1390249.BHU72_05835"/>
<dbReference type="AlphaFoldDB" id="A0A1E5L4U1"/>
<protein>
    <recommendedName>
        <fullName evidence="7">ABC-2 type transporter transmembrane domain-containing protein</fullName>
    </recommendedName>
</protein>
<dbReference type="PANTHER" id="PTHR30294:SF29">
    <property type="entry name" value="MULTIDRUG ABC TRANSPORTER PERMEASE YBHS-RELATED"/>
    <property type="match status" value="1"/>
</dbReference>
<feature type="transmembrane region" description="Helical" evidence="6">
    <location>
        <begin position="229"/>
        <end position="255"/>
    </location>
</feature>
<gene>
    <name evidence="8" type="ORF">BHU72_05835</name>
</gene>
<feature type="transmembrane region" description="Helical" evidence="6">
    <location>
        <begin position="314"/>
        <end position="333"/>
    </location>
</feature>
<feature type="transmembrane region" description="Helical" evidence="6">
    <location>
        <begin position="21"/>
        <end position="42"/>
    </location>
</feature>
<evidence type="ECO:0000256" key="5">
    <source>
        <dbReference type="ARBA" id="ARBA00023136"/>
    </source>
</evidence>
<keyword evidence="4 6" id="KW-1133">Transmembrane helix</keyword>
<keyword evidence="2" id="KW-1003">Cell membrane</keyword>
<feature type="transmembrane region" description="Helical" evidence="6">
    <location>
        <begin position="184"/>
        <end position="208"/>
    </location>
</feature>
<feature type="transmembrane region" description="Helical" evidence="6">
    <location>
        <begin position="339"/>
        <end position="357"/>
    </location>
</feature>
<evidence type="ECO:0000313" key="9">
    <source>
        <dbReference type="Proteomes" id="UP000095255"/>
    </source>
</evidence>
<dbReference type="RefSeq" id="WP_069702457.1">
    <property type="nucleotide sequence ID" value="NZ_MJAT01000033.1"/>
</dbReference>
<evidence type="ECO:0000256" key="3">
    <source>
        <dbReference type="ARBA" id="ARBA00022692"/>
    </source>
</evidence>
<dbReference type="Proteomes" id="UP000095255">
    <property type="component" value="Unassembled WGS sequence"/>
</dbReference>
<organism evidence="8 9">
    <name type="scientific">Desulfuribacillus stibiiarsenatis</name>
    <dbReference type="NCBI Taxonomy" id="1390249"/>
    <lineage>
        <taxon>Bacteria</taxon>
        <taxon>Bacillati</taxon>
        <taxon>Bacillota</taxon>
        <taxon>Desulfuribacillia</taxon>
        <taxon>Desulfuribacillales</taxon>
        <taxon>Desulfuribacillaceae</taxon>
        <taxon>Desulfuribacillus</taxon>
    </lineage>
</organism>
<sequence length="419" mass="46820">MNNFWIILLHTYSTKIKSKQFIITTIITLTIMLGLTSIPHIMDFVNSDKEQDKIAVIDDTGLLFDSLKQVISTTNENVLLVAYNGGQENAVQEVKEGKWKGLLILTNNSENLPEATYTSMTITNVMLPNELRNSLQQMKTQLAASKINLTQEQLETLYEPVSFQQIALEENAKTVEELNQARGLVYVLLFVIYFAVILYASMIAMEVATEKSSRVMEILISSVSPIKHMFAKIIGVGLVSLTQMILLLSVGYYSITRNLSSMEGGFFDFFGFHNVPVLTIVYAFVFFILGYFLYATLAALLGSLVSRIEDVQQTITPMTLLIVAGFMIAMFGLGAPDKTFITITSYIPFFTPMIMFMRVGMLNLPAWEPLLGVGILLATIIIMAIFGARVYRGGVLMYGKTSILKDIKKALQFSKNESR</sequence>
<dbReference type="GO" id="GO:0140359">
    <property type="term" value="F:ABC-type transporter activity"/>
    <property type="evidence" value="ECO:0007669"/>
    <property type="project" value="InterPro"/>
</dbReference>
<accession>A0A1E5L4U1</accession>
<keyword evidence="3 6" id="KW-0812">Transmembrane</keyword>
<dbReference type="EMBL" id="MJAT01000033">
    <property type="protein sequence ID" value="OEH85130.1"/>
    <property type="molecule type" value="Genomic_DNA"/>
</dbReference>
<evidence type="ECO:0000256" key="6">
    <source>
        <dbReference type="SAM" id="Phobius"/>
    </source>
</evidence>
<evidence type="ECO:0000256" key="4">
    <source>
        <dbReference type="ARBA" id="ARBA00022989"/>
    </source>
</evidence>
<dbReference type="GO" id="GO:0005886">
    <property type="term" value="C:plasma membrane"/>
    <property type="evidence" value="ECO:0007669"/>
    <property type="project" value="UniProtKB-SubCell"/>
</dbReference>
<evidence type="ECO:0000256" key="1">
    <source>
        <dbReference type="ARBA" id="ARBA00004651"/>
    </source>
</evidence>
<dbReference type="PANTHER" id="PTHR30294">
    <property type="entry name" value="MEMBRANE COMPONENT OF ABC TRANSPORTER YHHJ-RELATED"/>
    <property type="match status" value="1"/>
</dbReference>
<dbReference type="InterPro" id="IPR051449">
    <property type="entry name" value="ABC-2_transporter_component"/>
</dbReference>
<keyword evidence="9" id="KW-1185">Reference proteome</keyword>
<dbReference type="Pfam" id="PF12698">
    <property type="entry name" value="ABC2_membrane_3"/>
    <property type="match status" value="1"/>
</dbReference>
<comment type="caution">
    <text evidence="8">The sequence shown here is derived from an EMBL/GenBank/DDBJ whole genome shotgun (WGS) entry which is preliminary data.</text>
</comment>
<dbReference type="OrthoDB" id="9768837at2"/>
<feature type="transmembrane region" description="Helical" evidence="6">
    <location>
        <begin position="369"/>
        <end position="391"/>
    </location>
</feature>
<feature type="transmembrane region" description="Helical" evidence="6">
    <location>
        <begin position="275"/>
        <end position="302"/>
    </location>
</feature>
<name>A0A1E5L4U1_9FIRM</name>
<evidence type="ECO:0000256" key="2">
    <source>
        <dbReference type="ARBA" id="ARBA00022475"/>
    </source>
</evidence>
<evidence type="ECO:0000259" key="7">
    <source>
        <dbReference type="Pfam" id="PF12698"/>
    </source>
</evidence>
<comment type="subcellular location">
    <subcellularLocation>
        <location evidence="1">Cell membrane</location>
        <topology evidence="1">Multi-pass membrane protein</topology>
    </subcellularLocation>
</comment>
<proteinExistence type="predicted"/>
<evidence type="ECO:0000313" key="8">
    <source>
        <dbReference type="EMBL" id="OEH85130.1"/>
    </source>
</evidence>
<reference evidence="8 9" key="1">
    <citation type="submission" date="2016-09" db="EMBL/GenBank/DDBJ databases">
        <title>Desulfuribacillus arsenicus sp. nov., an obligately anaerobic, dissimilatory arsenic- and antimonate-reducing bacterium isolated from anoxic sediments.</title>
        <authorList>
            <person name="Abin C.A."/>
            <person name="Hollibaugh J.T."/>
        </authorList>
    </citation>
    <scope>NUCLEOTIDE SEQUENCE [LARGE SCALE GENOMIC DNA]</scope>
    <source>
        <strain evidence="8 9">MLFW-2</strain>
    </source>
</reference>